<feature type="compositionally biased region" description="Basic and acidic residues" evidence="1">
    <location>
        <begin position="954"/>
        <end position="964"/>
    </location>
</feature>
<feature type="compositionally biased region" description="Low complexity" evidence="1">
    <location>
        <begin position="991"/>
        <end position="1003"/>
    </location>
</feature>
<feature type="compositionally biased region" description="Low complexity" evidence="1">
    <location>
        <begin position="26"/>
        <end position="46"/>
    </location>
</feature>
<feature type="compositionally biased region" description="Gly residues" evidence="1">
    <location>
        <begin position="725"/>
        <end position="739"/>
    </location>
</feature>
<feature type="compositionally biased region" description="Polar residues" evidence="1">
    <location>
        <begin position="69"/>
        <end position="81"/>
    </location>
</feature>
<feature type="compositionally biased region" description="Polar residues" evidence="1">
    <location>
        <begin position="125"/>
        <end position="145"/>
    </location>
</feature>
<proteinExistence type="predicted"/>
<feature type="compositionally biased region" description="Basic and acidic residues" evidence="1">
    <location>
        <begin position="672"/>
        <end position="681"/>
    </location>
</feature>
<feature type="compositionally biased region" description="Basic and acidic residues" evidence="1">
    <location>
        <begin position="748"/>
        <end position="783"/>
    </location>
</feature>
<feature type="compositionally biased region" description="Basic and acidic residues" evidence="1">
    <location>
        <begin position="933"/>
        <end position="943"/>
    </location>
</feature>
<feature type="compositionally biased region" description="Polar residues" evidence="1">
    <location>
        <begin position="968"/>
        <end position="990"/>
    </location>
</feature>
<feature type="compositionally biased region" description="Basic and acidic residues" evidence="1">
    <location>
        <begin position="1134"/>
        <end position="1178"/>
    </location>
</feature>
<dbReference type="PANTHER" id="PTHR48125">
    <property type="entry name" value="LP07818P1"/>
    <property type="match status" value="1"/>
</dbReference>
<feature type="compositionally biased region" description="Basic residues" evidence="1">
    <location>
        <begin position="1006"/>
        <end position="1019"/>
    </location>
</feature>
<dbReference type="Proteomes" id="UP000267821">
    <property type="component" value="Unassembled WGS sequence"/>
</dbReference>
<reference evidence="2 3" key="1">
    <citation type="journal article" date="2018" name="Nat. Ecol. Evol.">
        <title>Pezizomycetes genomes reveal the molecular basis of ectomycorrhizal truffle lifestyle.</title>
        <authorList>
            <person name="Murat C."/>
            <person name="Payen T."/>
            <person name="Noel B."/>
            <person name="Kuo A."/>
            <person name="Morin E."/>
            <person name="Chen J."/>
            <person name="Kohler A."/>
            <person name="Krizsan K."/>
            <person name="Balestrini R."/>
            <person name="Da Silva C."/>
            <person name="Montanini B."/>
            <person name="Hainaut M."/>
            <person name="Levati E."/>
            <person name="Barry K.W."/>
            <person name="Belfiori B."/>
            <person name="Cichocki N."/>
            <person name="Clum A."/>
            <person name="Dockter R.B."/>
            <person name="Fauchery L."/>
            <person name="Guy J."/>
            <person name="Iotti M."/>
            <person name="Le Tacon F."/>
            <person name="Lindquist E.A."/>
            <person name="Lipzen A."/>
            <person name="Malagnac F."/>
            <person name="Mello A."/>
            <person name="Molinier V."/>
            <person name="Miyauchi S."/>
            <person name="Poulain J."/>
            <person name="Riccioni C."/>
            <person name="Rubini A."/>
            <person name="Sitrit Y."/>
            <person name="Splivallo R."/>
            <person name="Traeger S."/>
            <person name="Wang M."/>
            <person name="Zifcakova L."/>
            <person name="Wipf D."/>
            <person name="Zambonelli A."/>
            <person name="Paolocci F."/>
            <person name="Nowrousian M."/>
            <person name="Ottonello S."/>
            <person name="Baldrian P."/>
            <person name="Spatafora J.W."/>
            <person name="Henrissat B."/>
            <person name="Nagy L.G."/>
            <person name="Aury J.M."/>
            <person name="Wincker P."/>
            <person name="Grigoriev I.V."/>
            <person name="Bonfante P."/>
            <person name="Martin F.M."/>
        </authorList>
    </citation>
    <scope>NUCLEOTIDE SEQUENCE [LARGE SCALE GENOMIC DNA]</scope>
    <source>
        <strain evidence="2 3">ATCC MYA-4762</strain>
    </source>
</reference>
<gene>
    <name evidence="2" type="ORF">L211DRAFT_662733</name>
</gene>
<name>A0A3N4L8F2_9PEZI</name>
<feature type="compositionally biased region" description="Acidic residues" evidence="1">
    <location>
        <begin position="1023"/>
        <end position="1032"/>
    </location>
</feature>
<accession>A0A3N4L8F2</accession>
<organism evidence="2 3">
    <name type="scientific">Terfezia boudieri ATCC MYA-4762</name>
    <dbReference type="NCBI Taxonomy" id="1051890"/>
    <lineage>
        <taxon>Eukaryota</taxon>
        <taxon>Fungi</taxon>
        <taxon>Dikarya</taxon>
        <taxon>Ascomycota</taxon>
        <taxon>Pezizomycotina</taxon>
        <taxon>Pezizomycetes</taxon>
        <taxon>Pezizales</taxon>
        <taxon>Pezizaceae</taxon>
        <taxon>Terfezia</taxon>
    </lineage>
</organism>
<feature type="compositionally biased region" description="Basic and acidic residues" evidence="1">
    <location>
        <begin position="1241"/>
        <end position="1265"/>
    </location>
</feature>
<feature type="compositionally biased region" description="Basic and acidic residues" evidence="1">
    <location>
        <begin position="854"/>
        <end position="865"/>
    </location>
</feature>
<evidence type="ECO:0000313" key="2">
    <source>
        <dbReference type="EMBL" id="RPB19177.1"/>
    </source>
</evidence>
<feature type="region of interest" description="Disordered" evidence="1">
    <location>
        <begin position="329"/>
        <end position="367"/>
    </location>
</feature>
<dbReference type="InParanoid" id="A0A3N4L8F2"/>
<feature type="compositionally biased region" description="Basic and acidic residues" evidence="1">
    <location>
        <begin position="1118"/>
        <end position="1127"/>
    </location>
</feature>
<evidence type="ECO:0000256" key="1">
    <source>
        <dbReference type="SAM" id="MobiDB-lite"/>
    </source>
</evidence>
<feature type="compositionally biased region" description="Low complexity" evidence="1">
    <location>
        <begin position="168"/>
        <end position="178"/>
    </location>
</feature>
<sequence length="1369" mass="148530">MQHEVDKPLAMFPVLQQQQNPKDGRPPSSGTGAAAPAPCVRPSTSGSSGGSPQGVQRGNVPPQFQQQQTRTPSNIRTITTNSTQPAQSSPLQQSQTQTRPRTASTSQQQNPQQNPAAAVLQQLARSGTQNSSHTVPPQTPTQSKATPVIAATTPSGGALPALPPSPPLTRSATRSRSSVITATQSHQYVDYLLANGGLPRPISITFSPQGDPHEIDYILAKGGEIPEVSYAPINTGHEEAGGQGRESLTVFAPLHESLDAYTQILANGGSVAVGTGYRSVARRLLERVEALFARDIGLPWGETLEWLRGKRRRERLPVLPVLPVRGFLKKGTSGVGEGETPTVLGNNQGGDEPPRYQPPPPPAAPLLQPPADGQGVHQMLAEGEKIRTKTKVEEWLDETETVLSTTINANGGGPVPNSIPTVPSGKANDLAENFFVTLANQFNVPQPNSGALVAQQDAASTASQEEEEEKLVSGIVMELLNEDREQKERYAHYLNDNALLERTMLALRRLYPSFPVHTITRSIAALYLLLHPDLHSVLEAISRITKGELDLLNSGRFDGFLDEKDVIPADEEKELEALEVLDGNIFRTMEKLEDEIEALHVRAEEVRRKLRVRKEAIARKMVLAGKDKDAGGGIAVSGSIDQFGGALTRQNTVASKALVKHVQLPPPPPKSDYFEGLDKESTLNPIMPDDSASNYGSRHRRRTTRKATSSALAGEEGELARRGSTGSGAGRGGPAGGAGTAAQHLMKKQLERDREKRDKERNREKFEKERERREKEERKKAKMENAAASTYHHRGAVVDGLGPPPPYNTISEMPEKGLLPGSPLVPKRKKSKEDQKEKRERHRSPERPTTSGKKGQEKSPSREFDMTGGGTTMVATSPPTLLEDTFAATSSGKEKTSKEKDKDSKKKDKSKEDKEKEKPRKEIDDEQPPIPADEQKEPQDSKRRFSLMKFPKFRSLDHENDDAPRPGTSGSLRPTTAQSAATGLSNATCNTTGTGIGPTDIPPSSGKHRKERRHQSHHKMIPEADDEGDDGDEKIMRQHHTTRRRPSRRTGTSGGAKSTSVPRAAMEILSEPEDMFGREERPSYNHTRIFSEDEGGGGGGGGTSGIKQQLMTRKPLRRSSESRKMGDVENASPPRDKDKEKDREKDRKTREQREGRRERKRIEREEEEEKLREQERLRASLGMSHSTLAGAPIFSLPHSRPSSAVGSHQGDILPSSVALPSQTPRMSLVEDPRPQTATSDTNHDRERKGSSRKGKEKEKEKKPEYKPSFSSSTGGASAQGGGGGGGGVSLLGLGDAIVDYIRGGDGLLTFRGAVKDMDAEVMTLGGDTTMVGDGVMEEGGRSTPVAGRLAVPVGPGDRLSADFFGGGVD</sequence>
<feature type="region of interest" description="Disordered" evidence="1">
    <location>
        <begin position="662"/>
        <end position="1283"/>
    </location>
</feature>
<evidence type="ECO:0000313" key="3">
    <source>
        <dbReference type="Proteomes" id="UP000267821"/>
    </source>
</evidence>
<dbReference type="STRING" id="1051890.A0A3N4L8F2"/>
<feature type="compositionally biased region" description="Low complexity" evidence="1">
    <location>
        <begin position="1266"/>
        <end position="1276"/>
    </location>
</feature>
<feature type="compositionally biased region" description="Low complexity" evidence="1">
    <location>
        <begin position="53"/>
        <end position="68"/>
    </location>
</feature>
<feature type="compositionally biased region" description="Pro residues" evidence="1">
    <location>
        <begin position="355"/>
        <end position="367"/>
    </location>
</feature>
<dbReference type="EMBL" id="ML121596">
    <property type="protein sequence ID" value="RPB19177.1"/>
    <property type="molecule type" value="Genomic_DNA"/>
</dbReference>
<dbReference type="PANTHER" id="PTHR48125:SF12">
    <property type="entry name" value="AT HOOK TRANSCRIPTION FACTOR FAMILY-RELATED"/>
    <property type="match status" value="1"/>
</dbReference>
<keyword evidence="3" id="KW-1185">Reference proteome</keyword>
<feature type="compositionally biased region" description="Basic and acidic residues" evidence="1">
    <location>
        <begin position="831"/>
        <end position="846"/>
    </location>
</feature>
<feature type="compositionally biased region" description="Basic and acidic residues" evidence="1">
    <location>
        <begin position="892"/>
        <end position="923"/>
    </location>
</feature>
<dbReference type="OrthoDB" id="5373744at2759"/>
<feature type="compositionally biased region" description="Low complexity" evidence="1">
    <location>
        <begin position="82"/>
        <end position="124"/>
    </location>
</feature>
<feature type="compositionally biased region" description="Basic residues" evidence="1">
    <location>
        <begin position="1037"/>
        <end position="1048"/>
    </location>
</feature>
<protein>
    <submittedName>
        <fullName evidence="2">Uncharacterized protein</fullName>
    </submittedName>
</protein>
<feature type="region of interest" description="Disordered" evidence="1">
    <location>
        <begin position="1"/>
        <end position="178"/>
    </location>
</feature>